<feature type="coiled-coil region" evidence="1">
    <location>
        <begin position="210"/>
        <end position="237"/>
    </location>
</feature>
<keyword evidence="1" id="KW-0175">Coiled coil</keyword>
<accession>A0AAW0BEN1</accession>
<proteinExistence type="predicted"/>
<feature type="compositionally biased region" description="Basic residues" evidence="2">
    <location>
        <begin position="265"/>
        <end position="278"/>
    </location>
</feature>
<evidence type="ECO:0000256" key="2">
    <source>
        <dbReference type="SAM" id="MobiDB-lite"/>
    </source>
</evidence>
<keyword evidence="3" id="KW-1133">Transmembrane helix</keyword>
<keyword evidence="5" id="KW-1185">Reference proteome</keyword>
<organism evidence="4 5">
    <name type="scientific">Favolaschia claudopus</name>
    <dbReference type="NCBI Taxonomy" id="2862362"/>
    <lineage>
        <taxon>Eukaryota</taxon>
        <taxon>Fungi</taxon>
        <taxon>Dikarya</taxon>
        <taxon>Basidiomycota</taxon>
        <taxon>Agaricomycotina</taxon>
        <taxon>Agaricomycetes</taxon>
        <taxon>Agaricomycetidae</taxon>
        <taxon>Agaricales</taxon>
        <taxon>Marasmiineae</taxon>
        <taxon>Mycenaceae</taxon>
        <taxon>Favolaschia</taxon>
    </lineage>
</organism>
<comment type="caution">
    <text evidence="4">The sequence shown here is derived from an EMBL/GenBank/DDBJ whole genome shotgun (WGS) entry which is preliminary data.</text>
</comment>
<reference evidence="4 5" key="1">
    <citation type="journal article" date="2024" name="J Genomics">
        <title>Draft genome sequencing and assembly of Favolaschia claudopus CIRM-BRFM 2984 isolated from oak limbs.</title>
        <authorList>
            <person name="Navarro D."/>
            <person name="Drula E."/>
            <person name="Chaduli D."/>
            <person name="Cazenave R."/>
            <person name="Ahrendt S."/>
            <person name="Wang J."/>
            <person name="Lipzen A."/>
            <person name="Daum C."/>
            <person name="Barry K."/>
            <person name="Grigoriev I.V."/>
            <person name="Favel A."/>
            <person name="Rosso M.N."/>
            <person name="Martin F."/>
        </authorList>
    </citation>
    <scope>NUCLEOTIDE SEQUENCE [LARGE SCALE GENOMIC DNA]</scope>
    <source>
        <strain evidence="4 5">CIRM-BRFM 2984</strain>
    </source>
</reference>
<gene>
    <name evidence="4" type="ORF">R3P38DRAFT_3356139</name>
</gene>
<feature type="transmembrane region" description="Helical" evidence="3">
    <location>
        <begin position="74"/>
        <end position="95"/>
    </location>
</feature>
<name>A0AAW0BEN1_9AGAR</name>
<evidence type="ECO:0000256" key="1">
    <source>
        <dbReference type="SAM" id="Coils"/>
    </source>
</evidence>
<sequence length="624" mass="69363">MQGASHVEVRGAIQLRLDSAVPGHLVTSEPRAVDLRDDWLASNYVGFLPTKTTTIYTSLINFAGSPATKQRNPLVSLSLSLFIHFLSLFLLFSFFSPMYGNRGPNLYLPQETEGGSSENDAMRDFLSGQFHYSGNQGIGGDLGLFGGTHNGMASHTIGRGPPPSADRRGFNSGLPCLPNHNMRIASMPQLLNEQGSVPLHHSVPDVAGMMAAMSLRQDQLEEENKLLKRDNNALHTRLASVELRAPLDEPTVPDAGSDPRLVAASRKKQATKRGRRRERGTDSEPHNEALAAASQLVRSGIYLGDTKGGKRVQEAKTATQKFVSALFRSTTGVGNKEPWPHPSVERVNDVTGEIYPTPNFDGLITDAHNQRLISLVARKAMEDLADEHLRPAELTNSQATWDYAIIEELARNSFSNFRPQWRKQNNPALAEKGELQKQFNRRRQRRVLKNDQKESVAKVFASKFKIPLSFVKNVLNETHESDEESGPEVGSGESFDTWKVRMAVLAGISVASPSALSKLQFVEVLEPEWRSSDFSNLGHAMHALWFDSLSAREKNSIRYIRVRGSGRTSRRIPEVAPWNFGISVPWLETNRLLDENQETLHDWNTYGNPPGFDDVDFTVFSNDS</sequence>
<keyword evidence="3" id="KW-0472">Membrane</keyword>
<evidence type="ECO:0000256" key="3">
    <source>
        <dbReference type="SAM" id="Phobius"/>
    </source>
</evidence>
<evidence type="ECO:0000313" key="4">
    <source>
        <dbReference type="EMBL" id="KAK7024864.1"/>
    </source>
</evidence>
<protein>
    <submittedName>
        <fullName evidence="4">Uncharacterized protein</fullName>
    </submittedName>
</protein>
<dbReference type="AlphaFoldDB" id="A0AAW0BEN1"/>
<evidence type="ECO:0000313" key="5">
    <source>
        <dbReference type="Proteomes" id="UP001362999"/>
    </source>
</evidence>
<dbReference type="Proteomes" id="UP001362999">
    <property type="component" value="Unassembled WGS sequence"/>
</dbReference>
<keyword evidence="3" id="KW-0812">Transmembrane</keyword>
<dbReference type="EMBL" id="JAWWNJ010000034">
    <property type="protein sequence ID" value="KAK7024864.1"/>
    <property type="molecule type" value="Genomic_DNA"/>
</dbReference>
<feature type="region of interest" description="Disordered" evidence="2">
    <location>
        <begin position="248"/>
        <end position="289"/>
    </location>
</feature>